<evidence type="ECO:0000313" key="2">
    <source>
        <dbReference type="Proteomes" id="UP001597018"/>
    </source>
</evidence>
<reference evidence="2" key="1">
    <citation type="journal article" date="2019" name="Int. J. Syst. Evol. Microbiol.">
        <title>The Global Catalogue of Microorganisms (GCM) 10K type strain sequencing project: providing services to taxonomists for standard genome sequencing and annotation.</title>
        <authorList>
            <consortium name="The Broad Institute Genomics Platform"/>
            <consortium name="The Broad Institute Genome Sequencing Center for Infectious Disease"/>
            <person name="Wu L."/>
            <person name="Ma J."/>
        </authorList>
    </citation>
    <scope>NUCLEOTIDE SEQUENCE [LARGE SCALE GENOMIC DNA]</scope>
    <source>
        <strain evidence="2">CCUG 56401</strain>
    </source>
</reference>
<evidence type="ECO:0000313" key="1">
    <source>
        <dbReference type="EMBL" id="MFD0918325.1"/>
    </source>
</evidence>
<dbReference type="EMBL" id="JBHTIW010000001">
    <property type="protein sequence ID" value="MFD0918325.1"/>
    <property type="molecule type" value="Genomic_DNA"/>
</dbReference>
<keyword evidence="2" id="KW-1185">Reference proteome</keyword>
<name>A0ABW3FJK9_9PSEU</name>
<protein>
    <submittedName>
        <fullName evidence="1">Uncharacterized protein</fullName>
    </submittedName>
</protein>
<comment type="caution">
    <text evidence="1">The sequence shown here is derived from an EMBL/GenBank/DDBJ whole genome shotgun (WGS) entry which is preliminary data.</text>
</comment>
<dbReference type="Proteomes" id="UP001597018">
    <property type="component" value="Unassembled WGS sequence"/>
</dbReference>
<accession>A0ABW3FJK9</accession>
<proteinExistence type="predicted"/>
<dbReference type="RefSeq" id="WP_263250050.1">
    <property type="nucleotide sequence ID" value="NZ_BAABLT010000034.1"/>
</dbReference>
<sequence>MAEDSGSGGSGSGKIKFSDEAAQNLQNKVEQLRSALVSNPDLTDIRDKIPQVLPGSSPNAQQLRDKIKQFLDSASQSLSDMTDTKLEHIKVGIGTVAKRFRDTDQDNADIAGTIGRDLGLSG</sequence>
<organism evidence="1 2">
    <name type="scientific">Saccharopolyspora rosea</name>
    <dbReference type="NCBI Taxonomy" id="524884"/>
    <lineage>
        <taxon>Bacteria</taxon>
        <taxon>Bacillati</taxon>
        <taxon>Actinomycetota</taxon>
        <taxon>Actinomycetes</taxon>
        <taxon>Pseudonocardiales</taxon>
        <taxon>Pseudonocardiaceae</taxon>
        <taxon>Saccharopolyspora</taxon>
    </lineage>
</organism>
<gene>
    <name evidence="1" type="ORF">ACFQ16_01070</name>
</gene>